<evidence type="ECO:0000256" key="2">
    <source>
        <dbReference type="ARBA" id="ARBA00023235"/>
    </source>
</evidence>
<dbReference type="Proteomes" id="UP000252558">
    <property type="component" value="Unassembled WGS sequence"/>
</dbReference>
<keyword evidence="4" id="KW-1185">Reference proteome</keyword>
<dbReference type="EMBL" id="QPID01000002">
    <property type="protein sequence ID" value="RCU51496.1"/>
    <property type="molecule type" value="Genomic_DNA"/>
</dbReference>
<comment type="similarity">
    <text evidence="1">Belongs to the aspartate/glutamate racemases family.</text>
</comment>
<evidence type="ECO:0000256" key="1">
    <source>
        <dbReference type="ARBA" id="ARBA00007847"/>
    </source>
</evidence>
<dbReference type="NCBIfam" id="TIGR00035">
    <property type="entry name" value="asp_race"/>
    <property type="match status" value="1"/>
</dbReference>
<dbReference type="PANTHER" id="PTHR21198:SF7">
    <property type="entry name" value="ASPARTATE-GLUTAMATE RACEMASE FAMILY"/>
    <property type="match status" value="1"/>
</dbReference>
<dbReference type="SUPFAM" id="SSF53681">
    <property type="entry name" value="Aspartate/glutamate racemase"/>
    <property type="match status" value="2"/>
</dbReference>
<dbReference type="InterPro" id="IPR004380">
    <property type="entry name" value="Asp_race"/>
</dbReference>
<dbReference type="AlphaFoldDB" id="A0A368NMW7"/>
<comment type="caution">
    <text evidence="3">The sequence shown here is derived from an EMBL/GenBank/DDBJ whole genome shotgun (WGS) entry which is preliminary data.</text>
</comment>
<dbReference type="Gene3D" id="3.40.50.1860">
    <property type="match status" value="2"/>
</dbReference>
<gene>
    <name evidence="3" type="ORF">DU002_03215</name>
</gene>
<accession>A0A368NMW7</accession>
<sequence>MKTIGLVGGMSWESTAIYYKSLNEEIYERLGGLNSASTLIYSFNFREIATLQEQGDWTAVGQKILHASQKLERAGAEGLLLCSNSIHKVAPQLENQLSIPVLNIIDITAVKAKQMGIKKIGLLGTRFTMEEPFYRERLELVHGIDVITPDQRTQRLIHDIIFKELCHGEIRDASEAELLLTIDALEQQGAQAILLGCTELAMLMREQTHHIPLLDSTLLHVEYAMQWMLNP</sequence>
<dbReference type="InterPro" id="IPR015942">
    <property type="entry name" value="Asp/Glu/hydantoin_racemase"/>
</dbReference>
<name>A0A368NMW7_9GAMM</name>
<keyword evidence="2" id="KW-0413">Isomerase</keyword>
<reference evidence="3 4" key="1">
    <citation type="submission" date="2018-07" db="EMBL/GenBank/DDBJ databases">
        <title>Corallincola holothuriorum sp. nov., a new facultative anaerobe isolated from sea cucumber Apostichopus japonicus.</title>
        <authorList>
            <person name="Xia H."/>
        </authorList>
    </citation>
    <scope>NUCLEOTIDE SEQUENCE [LARGE SCALE GENOMIC DNA]</scope>
    <source>
        <strain evidence="3 4">C4</strain>
    </source>
</reference>
<dbReference type="InterPro" id="IPR001920">
    <property type="entry name" value="Asp/Glu_race"/>
</dbReference>
<evidence type="ECO:0000313" key="4">
    <source>
        <dbReference type="Proteomes" id="UP000252558"/>
    </source>
</evidence>
<dbReference type="GO" id="GO:0047661">
    <property type="term" value="F:amino-acid racemase activity"/>
    <property type="evidence" value="ECO:0007669"/>
    <property type="project" value="InterPro"/>
</dbReference>
<evidence type="ECO:0000313" key="3">
    <source>
        <dbReference type="EMBL" id="RCU51496.1"/>
    </source>
</evidence>
<protein>
    <submittedName>
        <fullName evidence="3">Aspartate/glutamate racemase family protein</fullName>
    </submittedName>
</protein>
<dbReference type="RefSeq" id="WP_114336925.1">
    <property type="nucleotide sequence ID" value="NZ_QPID01000002.1"/>
</dbReference>
<proteinExistence type="inferred from homology"/>
<dbReference type="OrthoDB" id="9803739at2"/>
<dbReference type="PANTHER" id="PTHR21198">
    <property type="entry name" value="GLUTAMATE RACEMASE"/>
    <property type="match status" value="1"/>
</dbReference>
<organism evidence="3 4">
    <name type="scientific">Corallincola holothuriorum</name>
    <dbReference type="NCBI Taxonomy" id="2282215"/>
    <lineage>
        <taxon>Bacteria</taxon>
        <taxon>Pseudomonadati</taxon>
        <taxon>Pseudomonadota</taxon>
        <taxon>Gammaproteobacteria</taxon>
        <taxon>Alteromonadales</taxon>
        <taxon>Psychromonadaceae</taxon>
        <taxon>Corallincola</taxon>
    </lineage>
</organism>
<dbReference type="Pfam" id="PF01177">
    <property type="entry name" value="Asp_Glu_race"/>
    <property type="match status" value="1"/>
</dbReference>